<dbReference type="AlphaFoldDB" id="A0A0C9RXR4"/>
<sequence length="543" mass="60431">MEGNIHSQVESPWWVLALPVVMNNQAVSMKSSSAFCSTWVLCVLGLGMSMLVLLVTWLSPGGSAWGLLRRKTAIPGPRGMPLVGSLMVMCGLAHRLLATLAESHGGKRLMAFSLGFTRVVICSQPEVAKEILNSSAFADRPIKESAYQLMFDRAIGFAPYSDYWRGLRKIAATHLFSPRRISAFESHRQTLTNTMLESIEKSGISGGSVRIRELLQRTSLNNIMGSVFGRSYKFGCGDWEAEELASMVQEGYELLGTFNFGDHLPLLGFLDMQRIRKRCSDLVPRVYAFVQNIIEQHRANPAAGDRADSDFVDVLLSLEGNEKLSNSDMVAVLWEMIFRGTDTVAILMEWILARLVLHPNIQAKVHEELDSVVGNSRQLVESDIPKLPYLQAVVKEVLRIHPPGPLLSWARLAIHDVHVGGHLIPAGTTAMVNMWSITHDKDIWADPLSFRPERFLPSAGGEEVNIMGSDLRLAPFGSGRRVCPGKALGLQTVHTWLARMLHHFQWLPSDGHPVDLTEILRLSCEMKVPLCTKLLRRNNVPFQ</sequence>
<keyword evidence="12" id="KW-0812">Transmembrane</keyword>
<evidence type="ECO:0000256" key="3">
    <source>
        <dbReference type="ARBA" id="ARBA00010617"/>
    </source>
</evidence>
<evidence type="ECO:0000256" key="11">
    <source>
        <dbReference type="RuleBase" id="RU000461"/>
    </source>
</evidence>
<evidence type="ECO:0000256" key="12">
    <source>
        <dbReference type="SAM" id="Phobius"/>
    </source>
</evidence>
<keyword evidence="12" id="KW-0472">Membrane</keyword>
<evidence type="ECO:0000256" key="10">
    <source>
        <dbReference type="PIRSR" id="PIRSR602401-1"/>
    </source>
</evidence>
<dbReference type="EMBL" id="GCHU01005370">
    <property type="protein sequence ID" value="JAG88829.1"/>
    <property type="molecule type" value="Transcribed_RNA"/>
</dbReference>
<evidence type="ECO:0000256" key="1">
    <source>
        <dbReference type="ARBA" id="ARBA00001971"/>
    </source>
</evidence>
<keyword evidence="6 11" id="KW-0560">Oxidoreductase</keyword>
<dbReference type="UniPathway" id="UPA00842"/>
<organism evidence="13">
    <name type="scientific">Wollemia nobilis</name>
    <dbReference type="NCBI Taxonomy" id="56998"/>
    <lineage>
        <taxon>Eukaryota</taxon>
        <taxon>Viridiplantae</taxon>
        <taxon>Streptophyta</taxon>
        <taxon>Embryophyta</taxon>
        <taxon>Tracheophyta</taxon>
        <taxon>Spermatophyta</taxon>
        <taxon>Pinopsida</taxon>
        <taxon>Pinidae</taxon>
        <taxon>Conifers II</taxon>
        <taxon>Araucariales</taxon>
        <taxon>Araucariaceae</taxon>
        <taxon>Wollemia</taxon>
    </lineage>
</organism>
<dbReference type="GO" id="GO:0042617">
    <property type="term" value="P:paclitaxel biosynthetic process"/>
    <property type="evidence" value="ECO:0007669"/>
    <property type="project" value="UniProtKB-UniPathway"/>
</dbReference>
<dbReference type="InterPro" id="IPR001128">
    <property type="entry name" value="Cyt_P450"/>
</dbReference>
<dbReference type="InterPro" id="IPR051996">
    <property type="entry name" value="Cytochrome_P450_78A"/>
</dbReference>
<dbReference type="Pfam" id="PF00067">
    <property type="entry name" value="p450"/>
    <property type="match status" value="1"/>
</dbReference>
<dbReference type="PANTHER" id="PTHR47946:SF6">
    <property type="entry name" value="CYTOCHROME P450 78A7"/>
    <property type="match status" value="1"/>
</dbReference>
<dbReference type="CDD" id="cd11076">
    <property type="entry name" value="CYP78"/>
    <property type="match status" value="1"/>
</dbReference>
<feature type="binding site" description="axial binding residue" evidence="10">
    <location>
        <position position="483"/>
    </location>
    <ligand>
        <name>heme</name>
        <dbReference type="ChEBI" id="CHEBI:30413"/>
    </ligand>
    <ligandPart>
        <name>Fe</name>
        <dbReference type="ChEBI" id="CHEBI:18248"/>
    </ligandPart>
</feature>
<name>A0A0C9RXR4_9CONI</name>
<dbReference type="PRINTS" id="PR00385">
    <property type="entry name" value="P450"/>
</dbReference>
<dbReference type="GO" id="GO:0020037">
    <property type="term" value="F:heme binding"/>
    <property type="evidence" value="ECO:0007669"/>
    <property type="project" value="InterPro"/>
</dbReference>
<evidence type="ECO:0000256" key="2">
    <source>
        <dbReference type="ARBA" id="ARBA00005122"/>
    </source>
</evidence>
<evidence type="ECO:0000256" key="9">
    <source>
        <dbReference type="ARBA" id="ARBA00023059"/>
    </source>
</evidence>
<dbReference type="SUPFAM" id="SSF48264">
    <property type="entry name" value="Cytochrome P450"/>
    <property type="match status" value="1"/>
</dbReference>
<evidence type="ECO:0000256" key="5">
    <source>
        <dbReference type="ARBA" id="ARBA00022723"/>
    </source>
</evidence>
<evidence type="ECO:0000256" key="8">
    <source>
        <dbReference type="ARBA" id="ARBA00023033"/>
    </source>
</evidence>
<reference evidence="13" key="1">
    <citation type="submission" date="2015-02" db="EMBL/GenBank/DDBJ databases">
        <title>A transcriptome of Wollemia nobilis - a relic of Gondwana.</title>
        <authorList>
            <person name="Chia J.Y."/>
            <person name="Leong Y.S."/>
            <person name="Abdul Karim S."/>
            <person name="Wan Azmi N."/>
            <person name="Hercus R."/>
            <person name="Croft L."/>
        </authorList>
    </citation>
    <scope>NUCLEOTIDE SEQUENCE</scope>
    <source>
        <strain evidence="13">MaeBrown</strain>
        <tissue evidence="13">Leaf</tissue>
    </source>
</reference>
<dbReference type="FunFam" id="1.10.630.10:FF:000016">
    <property type="entry name" value="Cytochrome P450 78A5"/>
    <property type="match status" value="1"/>
</dbReference>
<evidence type="ECO:0000256" key="7">
    <source>
        <dbReference type="ARBA" id="ARBA00023004"/>
    </source>
</evidence>
<proteinExistence type="inferred from homology"/>
<keyword evidence="7 10" id="KW-0408">Iron</keyword>
<protein>
    <submittedName>
        <fullName evidence="13">TSA: Wollemia nobilis Ref_Wollemi_Transcript_5408_1869 transcribed RNA sequence</fullName>
    </submittedName>
</protein>
<keyword evidence="9" id="KW-0876">Taxol biosynthesis</keyword>
<dbReference type="GO" id="GO:0004497">
    <property type="term" value="F:monooxygenase activity"/>
    <property type="evidence" value="ECO:0007669"/>
    <property type="project" value="UniProtKB-KW"/>
</dbReference>
<comment type="similarity">
    <text evidence="3 11">Belongs to the cytochrome P450 family.</text>
</comment>
<dbReference type="GO" id="GO:0016705">
    <property type="term" value="F:oxidoreductase activity, acting on paired donors, with incorporation or reduction of molecular oxygen"/>
    <property type="evidence" value="ECO:0007669"/>
    <property type="project" value="InterPro"/>
</dbReference>
<dbReference type="InterPro" id="IPR002401">
    <property type="entry name" value="Cyt_P450_E_grp-I"/>
</dbReference>
<dbReference type="PANTHER" id="PTHR47946">
    <property type="entry name" value="CYTOCHROME P450 78A7-RELATED"/>
    <property type="match status" value="1"/>
</dbReference>
<evidence type="ECO:0000256" key="6">
    <source>
        <dbReference type="ARBA" id="ARBA00023002"/>
    </source>
</evidence>
<dbReference type="Gene3D" id="1.10.630.10">
    <property type="entry name" value="Cytochrome P450"/>
    <property type="match status" value="1"/>
</dbReference>
<dbReference type="GO" id="GO:0005506">
    <property type="term" value="F:iron ion binding"/>
    <property type="evidence" value="ECO:0007669"/>
    <property type="project" value="InterPro"/>
</dbReference>
<dbReference type="PRINTS" id="PR00463">
    <property type="entry name" value="EP450I"/>
</dbReference>
<accession>A0A0C9RXR4</accession>
<dbReference type="InterPro" id="IPR036396">
    <property type="entry name" value="Cyt_P450_sf"/>
</dbReference>
<comment type="pathway">
    <text evidence="2">Alkaloid biosynthesis; taxol biosynthesis.</text>
</comment>
<keyword evidence="5 10" id="KW-0479">Metal-binding</keyword>
<dbReference type="PROSITE" id="PS00086">
    <property type="entry name" value="CYTOCHROME_P450"/>
    <property type="match status" value="1"/>
</dbReference>
<comment type="cofactor">
    <cofactor evidence="1 10">
        <name>heme</name>
        <dbReference type="ChEBI" id="CHEBI:30413"/>
    </cofactor>
</comment>
<evidence type="ECO:0000256" key="4">
    <source>
        <dbReference type="ARBA" id="ARBA00022617"/>
    </source>
</evidence>
<keyword evidence="8 11" id="KW-0503">Monooxygenase</keyword>
<feature type="transmembrane region" description="Helical" evidence="12">
    <location>
        <begin position="38"/>
        <end position="59"/>
    </location>
</feature>
<keyword evidence="12" id="KW-1133">Transmembrane helix</keyword>
<keyword evidence="4 10" id="KW-0349">Heme</keyword>
<evidence type="ECO:0000313" key="13">
    <source>
        <dbReference type="EMBL" id="JAG88829.1"/>
    </source>
</evidence>
<dbReference type="InterPro" id="IPR017972">
    <property type="entry name" value="Cyt_P450_CS"/>
</dbReference>